<dbReference type="EMBL" id="JAAKZV010000063">
    <property type="protein sequence ID" value="NGN65485.1"/>
    <property type="molecule type" value="Genomic_DNA"/>
</dbReference>
<keyword evidence="1 3" id="KW-0732">Signal</keyword>
<evidence type="ECO:0000256" key="1">
    <source>
        <dbReference type="ARBA" id="ARBA00022729"/>
    </source>
</evidence>
<dbReference type="InterPro" id="IPR013517">
    <property type="entry name" value="FG-GAP"/>
</dbReference>
<dbReference type="PROSITE" id="PS51257">
    <property type="entry name" value="PROKAR_LIPOPROTEIN"/>
    <property type="match status" value="1"/>
</dbReference>
<dbReference type="InterPro" id="IPR028994">
    <property type="entry name" value="Integrin_alpha_N"/>
</dbReference>
<organism evidence="4 5">
    <name type="scientific">Streptomyces coryli</name>
    <dbReference type="NCBI Taxonomy" id="1128680"/>
    <lineage>
        <taxon>Bacteria</taxon>
        <taxon>Bacillati</taxon>
        <taxon>Actinomycetota</taxon>
        <taxon>Actinomycetes</taxon>
        <taxon>Kitasatosporales</taxon>
        <taxon>Streptomycetaceae</taxon>
        <taxon>Streptomyces</taxon>
    </lineage>
</organism>
<dbReference type="Pfam" id="PF01839">
    <property type="entry name" value="FG-GAP"/>
    <property type="match status" value="1"/>
</dbReference>
<comment type="caution">
    <text evidence="4">The sequence shown here is derived from an EMBL/GenBank/DDBJ whole genome shotgun (WGS) entry which is preliminary data.</text>
</comment>
<dbReference type="PANTHER" id="PTHR13412">
    <property type="entry name" value="T-CELL IMMUNOMODULATORY PROTEIN HOMOLOG"/>
    <property type="match status" value="1"/>
</dbReference>
<evidence type="ECO:0000313" key="4">
    <source>
        <dbReference type="EMBL" id="NGN65485.1"/>
    </source>
</evidence>
<evidence type="ECO:0000256" key="2">
    <source>
        <dbReference type="SAM" id="MobiDB-lite"/>
    </source>
</evidence>
<accession>A0A6G4TZT1</accession>
<feature type="region of interest" description="Disordered" evidence="2">
    <location>
        <begin position="339"/>
        <end position="377"/>
    </location>
</feature>
<dbReference type="AlphaFoldDB" id="A0A6G4TZT1"/>
<evidence type="ECO:0000256" key="3">
    <source>
        <dbReference type="SAM" id="SignalP"/>
    </source>
</evidence>
<feature type="region of interest" description="Disordered" evidence="2">
    <location>
        <begin position="24"/>
        <end position="57"/>
    </location>
</feature>
<protein>
    <recommendedName>
        <fullName evidence="6">VCBS repeat-containing protein</fullName>
    </recommendedName>
</protein>
<dbReference type="SUPFAM" id="SSF69318">
    <property type="entry name" value="Integrin alpha N-terminal domain"/>
    <property type="match status" value="1"/>
</dbReference>
<feature type="signal peptide" evidence="3">
    <location>
        <begin position="1"/>
        <end position="23"/>
    </location>
</feature>
<feature type="chain" id="PRO_5026336326" description="VCBS repeat-containing protein" evidence="3">
    <location>
        <begin position="24"/>
        <end position="481"/>
    </location>
</feature>
<name>A0A6G4TZT1_9ACTN</name>
<dbReference type="PANTHER" id="PTHR13412:SF0">
    <property type="entry name" value="T-CELL IMMUNOMODULATORY PROTEIN"/>
    <property type="match status" value="1"/>
</dbReference>
<gene>
    <name evidence="4" type="ORF">G5C51_16470</name>
</gene>
<dbReference type="Proteomes" id="UP000481583">
    <property type="component" value="Unassembled WGS sequence"/>
</dbReference>
<evidence type="ECO:0000313" key="5">
    <source>
        <dbReference type="Proteomes" id="UP000481583"/>
    </source>
</evidence>
<dbReference type="Gene3D" id="2.130.10.130">
    <property type="entry name" value="Integrin alpha, N-terminal"/>
    <property type="match status" value="3"/>
</dbReference>
<evidence type="ECO:0008006" key="6">
    <source>
        <dbReference type="Google" id="ProtNLM"/>
    </source>
</evidence>
<sequence length="481" mass="48854">MRTHTLAAIAGCVAVLLAGCGSAGSGRSEEGGRATGQCGERSGPEGRGAKGAGDLDQDGYDDYATTVSIRDASSQLLRSQVAVVHGGKGGLDRHRVRIFDKLGLVPGARGDLDGDGYTDLLAQRNPDGPGTPVPVVIKGGPGCLGDPQPLKLPADFAAGAMADVNGDDALDLINPGHVPAVKGGNPGGLRKGSVAFGPFGKDGAPARTAALDVAAGGRPLTGDFNGDGFDDALILSLDTGEEEDDDPPPPPVEGYYRGSPQGLIRMPLPRTLGNATADGRTMPRAGDVDGDGIDDLLSYGDMPPPAPKPGAGRLTVVYGAKSGPGTGRPNSVYSQDTPGIPGDSQGADRFGPAATGDVTGDRRPDLVINTPGEDDDNGRFTLLPGAAHGPPTAAGATAFDLDTPGVPTRHKGTIHHGFHADFPLLDINGDTYADVVAAAPQYRVFRGGFWLFPGSAEGLAADTSRYTDPAGLGLRLRVKGG</sequence>
<reference evidence="4 5" key="1">
    <citation type="submission" date="2020-02" db="EMBL/GenBank/DDBJ databases">
        <title>Whole-genome analyses of novel actinobacteria.</title>
        <authorList>
            <person name="Sahin N."/>
        </authorList>
    </citation>
    <scope>NUCLEOTIDE SEQUENCE [LARGE SCALE GENOMIC DNA]</scope>
    <source>
        <strain evidence="4 5">A7024</strain>
    </source>
</reference>
<dbReference type="RefSeq" id="WP_165237953.1">
    <property type="nucleotide sequence ID" value="NZ_JAAKZV010000063.1"/>
</dbReference>
<proteinExistence type="predicted"/>
<keyword evidence="5" id="KW-1185">Reference proteome</keyword>
<dbReference type="InterPro" id="IPR024881">
    <property type="entry name" value="Tip"/>
</dbReference>